<reference evidence="1" key="1">
    <citation type="journal article" date="2020" name="mSystems">
        <title>Genome- and Community-Level Interaction Insights into Carbon Utilization and Element Cycling Functions of Hydrothermarchaeota in Hydrothermal Sediment.</title>
        <authorList>
            <person name="Zhou Z."/>
            <person name="Liu Y."/>
            <person name="Xu W."/>
            <person name="Pan J."/>
            <person name="Luo Z.H."/>
            <person name="Li M."/>
        </authorList>
    </citation>
    <scope>NUCLEOTIDE SEQUENCE</scope>
    <source>
        <strain evidence="1">SpSt-649</strain>
    </source>
</reference>
<dbReference type="InterPro" id="IPR012340">
    <property type="entry name" value="NA-bd_OB-fold"/>
</dbReference>
<name>A0A7C4H3L0_THEPE</name>
<sequence>MVEYVVDAFLKVKPEEVSPENILAEGPNYYLAIEWKGVILKARKLCVVGFVGEIRVRGRFTDVLVKSGEPYVTVRIWEERSRILEQTRVAEGAPVKVMGVLRVFRENPYITPVILRKVDSRYLEYFHRRMVEERDSIASYVRKLSGE</sequence>
<gene>
    <name evidence="1" type="ORF">ENU21_02260</name>
</gene>
<comment type="caution">
    <text evidence="1">The sequence shown here is derived from an EMBL/GenBank/DDBJ whole genome shotgun (WGS) entry which is preliminary data.</text>
</comment>
<dbReference type="Gene3D" id="2.40.50.140">
    <property type="entry name" value="Nucleic acid-binding proteins"/>
    <property type="match status" value="1"/>
</dbReference>
<protein>
    <recommendedName>
        <fullName evidence="2">OB domain-containing protein</fullName>
    </recommendedName>
</protein>
<dbReference type="EMBL" id="DTBQ01000065">
    <property type="protein sequence ID" value="HGM46563.1"/>
    <property type="molecule type" value="Genomic_DNA"/>
</dbReference>
<evidence type="ECO:0000313" key="1">
    <source>
        <dbReference type="EMBL" id="HGM46563.1"/>
    </source>
</evidence>
<accession>A0A7C4H3L0</accession>
<organism evidence="1">
    <name type="scientific">Thermofilum pendens</name>
    <dbReference type="NCBI Taxonomy" id="2269"/>
    <lineage>
        <taxon>Archaea</taxon>
        <taxon>Thermoproteota</taxon>
        <taxon>Thermoprotei</taxon>
        <taxon>Thermofilales</taxon>
        <taxon>Thermofilaceae</taxon>
        <taxon>Thermofilum</taxon>
    </lineage>
</organism>
<proteinExistence type="predicted"/>
<dbReference type="AlphaFoldDB" id="A0A7C4H3L0"/>
<evidence type="ECO:0008006" key="2">
    <source>
        <dbReference type="Google" id="ProtNLM"/>
    </source>
</evidence>